<dbReference type="Proteomes" id="UP001558652">
    <property type="component" value="Unassembled WGS sequence"/>
</dbReference>
<keyword evidence="13" id="KW-0732">Signal</keyword>
<dbReference type="EMBL" id="JBFDAA010000007">
    <property type="protein sequence ID" value="KAL1130432.1"/>
    <property type="molecule type" value="Genomic_DNA"/>
</dbReference>
<evidence type="ECO:0000313" key="15">
    <source>
        <dbReference type="Proteomes" id="UP001558652"/>
    </source>
</evidence>
<evidence type="ECO:0000256" key="11">
    <source>
        <dbReference type="ARBA" id="ARBA00023303"/>
    </source>
</evidence>
<evidence type="ECO:0000256" key="10">
    <source>
        <dbReference type="ARBA" id="ARBA00023201"/>
    </source>
</evidence>
<feature type="chain" id="PRO_5044767216" evidence="13">
    <location>
        <begin position="21"/>
        <end position="115"/>
    </location>
</feature>
<keyword evidence="9" id="KW-0472">Membrane</keyword>
<protein>
    <submittedName>
        <fullName evidence="14">Uncharacterized protein</fullName>
    </submittedName>
</protein>
<proteinExistence type="inferred from homology"/>
<dbReference type="InterPro" id="IPR001873">
    <property type="entry name" value="ENaC"/>
</dbReference>
<evidence type="ECO:0000256" key="7">
    <source>
        <dbReference type="ARBA" id="ARBA00023053"/>
    </source>
</evidence>
<accession>A0ABD0YV20</accession>
<evidence type="ECO:0000256" key="6">
    <source>
        <dbReference type="ARBA" id="ARBA00022989"/>
    </source>
</evidence>
<feature type="signal peptide" evidence="13">
    <location>
        <begin position="1"/>
        <end position="20"/>
    </location>
</feature>
<keyword evidence="3 12" id="KW-0813">Transport</keyword>
<evidence type="ECO:0000256" key="3">
    <source>
        <dbReference type="ARBA" id="ARBA00022448"/>
    </source>
</evidence>
<gene>
    <name evidence="14" type="ORF">AAG570_011680</name>
</gene>
<keyword evidence="10 12" id="KW-0739">Sodium transport</keyword>
<keyword evidence="6" id="KW-1133">Transmembrane helix</keyword>
<keyword evidence="7" id="KW-0915">Sodium</keyword>
<dbReference type="GO" id="GO:0005272">
    <property type="term" value="F:sodium channel activity"/>
    <property type="evidence" value="ECO:0007669"/>
    <property type="project" value="UniProtKB-KW"/>
</dbReference>
<evidence type="ECO:0000256" key="9">
    <source>
        <dbReference type="ARBA" id="ARBA00023136"/>
    </source>
</evidence>
<comment type="caution">
    <text evidence="14">The sequence shown here is derived from an EMBL/GenBank/DDBJ whole genome shotgun (WGS) entry which is preliminary data.</text>
</comment>
<reference evidence="14 15" key="1">
    <citation type="submission" date="2024-07" db="EMBL/GenBank/DDBJ databases">
        <title>Chromosome-level genome assembly of the water stick insect Ranatra chinensis (Heteroptera: Nepidae).</title>
        <authorList>
            <person name="Liu X."/>
        </authorList>
    </citation>
    <scope>NUCLEOTIDE SEQUENCE [LARGE SCALE GENOMIC DNA]</scope>
    <source>
        <strain evidence="14">Cailab_2021Rc</strain>
        <tissue evidence="14">Muscle</tissue>
    </source>
</reference>
<feature type="non-terminal residue" evidence="14">
    <location>
        <position position="1"/>
    </location>
</feature>
<evidence type="ECO:0000256" key="8">
    <source>
        <dbReference type="ARBA" id="ARBA00023065"/>
    </source>
</evidence>
<dbReference type="AlphaFoldDB" id="A0ABD0YV20"/>
<evidence type="ECO:0000256" key="1">
    <source>
        <dbReference type="ARBA" id="ARBA00004141"/>
    </source>
</evidence>
<evidence type="ECO:0000256" key="4">
    <source>
        <dbReference type="ARBA" id="ARBA00022461"/>
    </source>
</evidence>
<sequence>RIYWVLAILGVHSAVWLVIGDQLEQFSRSPVVFSMESEPTPVSSIPFPAETHGIEGCRKTVLEIKWQTEKLNEPCDHVQPMATDAGACFTFNMLPLDHVLRRPDSIVSVMLFLIV</sequence>
<evidence type="ECO:0000256" key="13">
    <source>
        <dbReference type="SAM" id="SignalP"/>
    </source>
</evidence>
<keyword evidence="5 12" id="KW-0812">Transmembrane</keyword>
<keyword evidence="15" id="KW-1185">Reference proteome</keyword>
<evidence type="ECO:0000256" key="12">
    <source>
        <dbReference type="RuleBase" id="RU000679"/>
    </source>
</evidence>
<organism evidence="14 15">
    <name type="scientific">Ranatra chinensis</name>
    <dbReference type="NCBI Taxonomy" id="642074"/>
    <lineage>
        <taxon>Eukaryota</taxon>
        <taxon>Metazoa</taxon>
        <taxon>Ecdysozoa</taxon>
        <taxon>Arthropoda</taxon>
        <taxon>Hexapoda</taxon>
        <taxon>Insecta</taxon>
        <taxon>Pterygota</taxon>
        <taxon>Neoptera</taxon>
        <taxon>Paraneoptera</taxon>
        <taxon>Hemiptera</taxon>
        <taxon>Heteroptera</taxon>
        <taxon>Panheteroptera</taxon>
        <taxon>Nepomorpha</taxon>
        <taxon>Nepidae</taxon>
        <taxon>Ranatrinae</taxon>
        <taxon>Ranatra</taxon>
    </lineage>
</organism>
<evidence type="ECO:0000313" key="14">
    <source>
        <dbReference type="EMBL" id="KAL1130432.1"/>
    </source>
</evidence>
<keyword evidence="4 12" id="KW-0894">Sodium channel</keyword>
<evidence type="ECO:0000256" key="5">
    <source>
        <dbReference type="ARBA" id="ARBA00022692"/>
    </source>
</evidence>
<evidence type="ECO:0000256" key="2">
    <source>
        <dbReference type="ARBA" id="ARBA00007193"/>
    </source>
</evidence>
<comment type="subcellular location">
    <subcellularLocation>
        <location evidence="1">Membrane</location>
        <topology evidence="1">Multi-pass membrane protein</topology>
    </subcellularLocation>
</comment>
<dbReference type="Pfam" id="PF00858">
    <property type="entry name" value="ASC"/>
    <property type="match status" value="1"/>
</dbReference>
<keyword evidence="11 12" id="KW-0407">Ion channel</keyword>
<keyword evidence="8 12" id="KW-0406">Ion transport</keyword>
<name>A0ABD0YV20_9HEMI</name>
<dbReference type="GO" id="GO:0016020">
    <property type="term" value="C:membrane"/>
    <property type="evidence" value="ECO:0007669"/>
    <property type="project" value="UniProtKB-SubCell"/>
</dbReference>
<comment type="similarity">
    <text evidence="2 12">Belongs to the amiloride-sensitive sodium channel (TC 1.A.6) family.</text>
</comment>